<dbReference type="PROSITE" id="PS50005">
    <property type="entry name" value="TPR"/>
    <property type="match status" value="1"/>
</dbReference>
<feature type="chain" id="PRO_5013144301" evidence="2">
    <location>
        <begin position="18"/>
        <end position="204"/>
    </location>
</feature>
<feature type="repeat" description="TPR" evidence="1">
    <location>
        <begin position="27"/>
        <end position="60"/>
    </location>
</feature>
<dbReference type="Proteomes" id="UP000198336">
    <property type="component" value="Unassembled WGS sequence"/>
</dbReference>
<dbReference type="InterPro" id="IPR019734">
    <property type="entry name" value="TPR_rpt"/>
</dbReference>
<dbReference type="RefSeq" id="WP_089053021.1">
    <property type="nucleotide sequence ID" value="NZ_MUHA01000005.1"/>
</dbReference>
<sequence length="204" mass="23472">MKKLLLLIVLLISVKNAAQNDAKCKFQKNKYELALSYLKNSDYPNALDQFSIASKLKPENEIGQESLKRIDTLKEILRSNILEKAYGTWIMTGDKPSWTIEAQNSFKNKTVDELVEINQNEILFFEQDRKSKVKKLLKKENLVYYNKDKSDALFSAIILSDGTIWSCSVDAKSKVLYVVNIGKQTENGFEKIIDNNLEKYFSKI</sequence>
<comment type="caution">
    <text evidence="3">The sequence shown here is derived from an EMBL/GenBank/DDBJ whole genome shotgun (WGS) entry which is preliminary data.</text>
</comment>
<dbReference type="EMBL" id="MUHA01000005">
    <property type="protein sequence ID" value="OXB02220.1"/>
    <property type="molecule type" value="Genomic_DNA"/>
</dbReference>
<organism evidence="3 4">
    <name type="scientific">Flavobacterium oncorhynchi</name>
    <dbReference type="NCBI Taxonomy" id="728056"/>
    <lineage>
        <taxon>Bacteria</taxon>
        <taxon>Pseudomonadati</taxon>
        <taxon>Bacteroidota</taxon>
        <taxon>Flavobacteriia</taxon>
        <taxon>Flavobacteriales</taxon>
        <taxon>Flavobacteriaceae</taxon>
        <taxon>Flavobacterium</taxon>
    </lineage>
</organism>
<proteinExistence type="predicted"/>
<gene>
    <name evidence="3" type="ORF">B0A75_04155</name>
</gene>
<dbReference type="AlphaFoldDB" id="A0A226I6P3"/>
<feature type="signal peptide" evidence="2">
    <location>
        <begin position="1"/>
        <end position="17"/>
    </location>
</feature>
<keyword evidence="1" id="KW-0802">TPR repeat</keyword>
<accession>A0A226I6P3</accession>
<reference evidence="3 4" key="1">
    <citation type="submission" date="2016-11" db="EMBL/GenBank/DDBJ databases">
        <title>Whole genomes of Flavobacteriaceae.</title>
        <authorList>
            <person name="Stine C."/>
            <person name="Li C."/>
            <person name="Tadesse D."/>
        </authorList>
    </citation>
    <scope>NUCLEOTIDE SEQUENCE [LARGE SCALE GENOMIC DNA]</scope>
    <source>
        <strain evidence="3 4">CCUG 59446</strain>
    </source>
</reference>
<evidence type="ECO:0000313" key="3">
    <source>
        <dbReference type="EMBL" id="OXB02220.1"/>
    </source>
</evidence>
<keyword evidence="2" id="KW-0732">Signal</keyword>
<evidence type="ECO:0000256" key="1">
    <source>
        <dbReference type="PROSITE-ProRule" id="PRU00339"/>
    </source>
</evidence>
<evidence type="ECO:0000313" key="4">
    <source>
        <dbReference type="Proteomes" id="UP000198336"/>
    </source>
</evidence>
<keyword evidence="4" id="KW-1185">Reference proteome</keyword>
<evidence type="ECO:0000256" key="2">
    <source>
        <dbReference type="SAM" id="SignalP"/>
    </source>
</evidence>
<protein>
    <submittedName>
        <fullName evidence="3">Uncharacterized protein</fullName>
    </submittedName>
</protein>
<name>A0A226I6P3_9FLAO</name>